<dbReference type="AlphaFoldDB" id="R4PWP2"/>
<keyword evidence="2" id="KW-1185">Reference proteome</keyword>
<name>R4PWP2_9BACT</name>
<gene>
    <name evidence="1" type="ORF">L336_1001</name>
</gene>
<dbReference type="HOGENOM" id="CLU_1728019_0_0_0"/>
<accession>R4PWP2</accession>
<evidence type="ECO:0000313" key="1">
    <source>
        <dbReference type="EMBL" id="AGL62700.1"/>
    </source>
</evidence>
<protein>
    <submittedName>
        <fullName evidence="1">Uncharacterized protein</fullName>
    </submittedName>
</protein>
<dbReference type="EMBL" id="CP005957">
    <property type="protein sequence ID" value="AGL62700.1"/>
    <property type="molecule type" value="Genomic_DNA"/>
</dbReference>
<proteinExistence type="predicted"/>
<dbReference type="Proteomes" id="UP000013893">
    <property type="component" value="Chromosome"/>
</dbReference>
<organism evidence="1 2">
    <name type="scientific">Candidatus Saccharimonas aalborgensis</name>
    <dbReference type="NCBI Taxonomy" id="1332188"/>
    <lineage>
        <taxon>Bacteria</taxon>
        <taxon>Candidatus Saccharimonadota</taxon>
        <taxon>Candidatus Saccharimonadia</taxon>
        <taxon>Candidatus Saccharimonadales</taxon>
        <taxon>Candidatus Saccharimonadaceae</taxon>
        <taxon>Candidatus Saccharimonas</taxon>
    </lineage>
</organism>
<sequence length="151" mass="16317">MPKKVKNLFGKTFGYEGGVVNFDGHMGMFVGDDNEPFAGREGEQVVPYPIVPPAGESSARRALVELVNQTLASRYGSKLDGIIVSPRMARNLFLEGLITPVHLAAAIEEAFEGDLVLVIPDVNIAGHLLYIEVDSNAAVNSFAIDRKGYLI</sequence>
<dbReference type="RefSeq" id="WP_015642150.1">
    <property type="nucleotide sequence ID" value="NC_021219.1"/>
</dbReference>
<reference evidence="1 2" key="1">
    <citation type="journal article" date="2013" name="Nat. Biotechnol.">
        <title>Genome sequences of rare, uncultured bacteria obtained by differential coverage binning of multiple metagenomes.</title>
        <authorList>
            <person name="Albertsen M."/>
            <person name="Hugenholtz P."/>
            <person name="Skarshewski A."/>
            <person name="Nielsen K.L."/>
            <person name="Tyson G.W."/>
            <person name="Nielsen P.H."/>
        </authorList>
    </citation>
    <scope>NUCLEOTIDE SEQUENCE [LARGE SCALE GENOMIC DNA]</scope>
    <source>
        <strain evidence="1">TM71</strain>
    </source>
</reference>
<evidence type="ECO:0000313" key="2">
    <source>
        <dbReference type="Proteomes" id="UP000013893"/>
    </source>
</evidence>
<dbReference type="KEGG" id="saal:L336_1001"/>